<feature type="domain" description="ABC-type uncharacterised transport system" evidence="7">
    <location>
        <begin position="431"/>
        <end position="735"/>
    </location>
</feature>
<feature type="transmembrane region" description="Helical" evidence="6">
    <location>
        <begin position="12"/>
        <end position="35"/>
    </location>
</feature>
<dbReference type="InterPro" id="IPR055396">
    <property type="entry name" value="DUF7088"/>
</dbReference>
<feature type="transmembrane region" description="Helical" evidence="6">
    <location>
        <begin position="55"/>
        <end position="73"/>
    </location>
</feature>
<dbReference type="Pfam" id="PF12679">
    <property type="entry name" value="ABC2_membrane_2"/>
    <property type="match status" value="1"/>
</dbReference>
<dbReference type="STRING" id="623280.SAMN05660226_00966"/>
<reference evidence="9 10" key="1">
    <citation type="submission" date="2017-02" db="EMBL/GenBank/DDBJ databases">
        <authorList>
            <person name="Peterson S.W."/>
        </authorList>
    </citation>
    <scope>NUCLEOTIDE SEQUENCE [LARGE SCALE GENOMIC DNA]</scope>
    <source>
        <strain evidence="9 10">DSM 22899</strain>
    </source>
</reference>
<dbReference type="InterPro" id="IPR019196">
    <property type="entry name" value="ABC_transp_unknown"/>
</dbReference>
<keyword evidence="5 6" id="KW-0472">Membrane</keyword>
<comment type="subcellular location">
    <subcellularLocation>
        <location evidence="1">Cell membrane</location>
        <topology evidence="1">Multi-pass membrane protein</topology>
    </subcellularLocation>
</comment>
<feature type="transmembrane region" description="Helical" evidence="6">
    <location>
        <begin position="768"/>
        <end position="792"/>
    </location>
</feature>
<keyword evidence="2" id="KW-1003">Cell membrane</keyword>
<name>A0A1T5APM4_9SPHI</name>
<feature type="transmembrane region" description="Helical" evidence="6">
    <location>
        <begin position="163"/>
        <end position="181"/>
    </location>
</feature>
<keyword evidence="10" id="KW-1185">Reference proteome</keyword>
<feature type="transmembrane region" description="Helical" evidence="6">
    <location>
        <begin position="219"/>
        <end position="237"/>
    </location>
</feature>
<dbReference type="Proteomes" id="UP000190541">
    <property type="component" value="Unassembled WGS sequence"/>
</dbReference>
<dbReference type="PANTHER" id="PTHR30294">
    <property type="entry name" value="MEMBRANE COMPONENT OF ABC TRANSPORTER YHHJ-RELATED"/>
    <property type="match status" value="1"/>
</dbReference>
<dbReference type="RefSeq" id="WP_079715679.1">
    <property type="nucleotide sequence ID" value="NZ_FUYS01000002.1"/>
</dbReference>
<dbReference type="NCBIfam" id="TIGR03521">
    <property type="entry name" value="GldG"/>
    <property type="match status" value="1"/>
</dbReference>
<dbReference type="Pfam" id="PF23357">
    <property type="entry name" value="DUF7088"/>
    <property type="match status" value="1"/>
</dbReference>
<evidence type="ECO:0000256" key="2">
    <source>
        <dbReference type="ARBA" id="ARBA00022475"/>
    </source>
</evidence>
<evidence type="ECO:0000259" key="8">
    <source>
        <dbReference type="Pfam" id="PF23357"/>
    </source>
</evidence>
<dbReference type="PANTHER" id="PTHR30294:SF29">
    <property type="entry name" value="MULTIDRUG ABC TRANSPORTER PERMEASE YBHS-RELATED"/>
    <property type="match status" value="1"/>
</dbReference>
<dbReference type="InterPro" id="IPR019863">
    <property type="entry name" value="Motility-assoc_ABC-rel_GldG"/>
</dbReference>
<dbReference type="InterPro" id="IPR051449">
    <property type="entry name" value="ABC-2_transporter_component"/>
</dbReference>
<organism evidence="9 10">
    <name type="scientific">Parapedobacter luteus</name>
    <dbReference type="NCBI Taxonomy" id="623280"/>
    <lineage>
        <taxon>Bacteria</taxon>
        <taxon>Pseudomonadati</taxon>
        <taxon>Bacteroidota</taxon>
        <taxon>Sphingobacteriia</taxon>
        <taxon>Sphingobacteriales</taxon>
        <taxon>Sphingobacteriaceae</taxon>
        <taxon>Parapedobacter</taxon>
    </lineage>
</organism>
<dbReference type="EMBL" id="FUYS01000002">
    <property type="protein sequence ID" value="SKB37011.1"/>
    <property type="molecule type" value="Genomic_DNA"/>
</dbReference>
<accession>A0A1T5APM4</accession>
<keyword evidence="3 6" id="KW-0812">Transmembrane</keyword>
<sequence>MRSIYKKEIAAYFNSLIGYLAIGLFLLATGLLLWVFPDTSIAGSGYATLDGFFRLSPYLFMFLIPAITMRSIAGEKADGTWELLITRPIRMWSVLLGKYFGGLTIVVLALLPTLIYSYSIHRLALPVGNVDVGALIGSYIGLLFLGAAFTAIGLFASALSNNAIIAFLTALALCFLVFYAFDALSGLQFFSSYPQTVSFFGIQSHYEAMSRGVLDSRDLVYFVSIILFWLWCTQRLLAKHHHGGRKMLWQGLLLIIGITAANLLATWSFGRLDFTADKRFTLSPLSKQTVTTLDHEVHITVFLAGKLPAGFIRLKQATTDLLHDLASYSAGKLTFSIVNPLDGDAQQQQQNVAALADMGITATNLNVRTETGFNQQLIFPAALITYGENEIPVHLLQNRAGASHEEVLNNSVQNLEYAFVSALRKVALGGKPLIGFTEGHGELDNLQLYDAIQSLMDGYEVGFVDLDSITVEGLSRLKALIVAKPTQRFSETEKFKINHFVMNGGNVLWAIDQLDAELDSLRTTGEQTVVARSLNLDDLLFTYGIRFNYNLVADMNCAQIPLTVGKVGSQAQIELAPWLFYPIFVPNTPHPVLKNLNGIRSEFAGTLDTIAIPGVHKTVILQSSPFSRLLNVPATISLQLVEETPDPAKFKQQPYPVAALLEGEFPSVFADRPVPAGIDPAITLPRRGKNAKMIVIADGDVFKGQVNPTDGSPYPLGWDRYTEQQFGNKSLLLNAIDYLTDDIGIITLREKEVKLRLLDQIKVKTHYVLWQLFNVALPPALLLLVGLLQHYLRKRTYGRPRARA</sequence>
<dbReference type="AlphaFoldDB" id="A0A1T5APM4"/>
<evidence type="ECO:0000256" key="4">
    <source>
        <dbReference type="ARBA" id="ARBA00022989"/>
    </source>
</evidence>
<evidence type="ECO:0000256" key="6">
    <source>
        <dbReference type="SAM" id="Phobius"/>
    </source>
</evidence>
<evidence type="ECO:0000256" key="5">
    <source>
        <dbReference type="ARBA" id="ARBA00023136"/>
    </source>
</evidence>
<feature type="transmembrane region" description="Helical" evidence="6">
    <location>
        <begin position="249"/>
        <end position="270"/>
    </location>
</feature>
<dbReference type="InterPro" id="IPR019860">
    <property type="entry name" value="Motility-assoc_ABC_perm_GldF"/>
</dbReference>
<evidence type="ECO:0000259" key="7">
    <source>
        <dbReference type="Pfam" id="PF09822"/>
    </source>
</evidence>
<evidence type="ECO:0000313" key="10">
    <source>
        <dbReference type="Proteomes" id="UP000190541"/>
    </source>
</evidence>
<dbReference type="GO" id="GO:0140359">
    <property type="term" value="F:ABC-type transporter activity"/>
    <property type="evidence" value="ECO:0007669"/>
    <property type="project" value="InterPro"/>
</dbReference>
<dbReference type="Pfam" id="PF09822">
    <property type="entry name" value="ABC_transp_aux"/>
    <property type="match status" value="1"/>
</dbReference>
<dbReference type="NCBIfam" id="TIGR03518">
    <property type="entry name" value="ABC_perm_GldF"/>
    <property type="match status" value="1"/>
</dbReference>
<evidence type="ECO:0000256" key="1">
    <source>
        <dbReference type="ARBA" id="ARBA00004651"/>
    </source>
</evidence>
<protein>
    <submittedName>
        <fullName evidence="9">ABC-2 type transport system permease protein</fullName>
    </submittedName>
</protein>
<proteinExistence type="predicted"/>
<feature type="transmembrane region" description="Helical" evidence="6">
    <location>
        <begin position="136"/>
        <end position="156"/>
    </location>
</feature>
<feature type="transmembrane region" description="Helical" evidence="6">
    <location>
        <begin position="94"/>
        <end position="116"/>
    </location>
</feature>
<dbReference type="OrthoDB" id="9777219at2"/>
<evidence type="ECO:0000313" key="9">
    <source>
        <dbReference type="EMBL" id="SKB37011.1"/>
    </source>
</evidence>
<feature type="domain" description="DUF7088" evidence="8">
    <location>
        <begin position="276"/>
        <end position="385"/>
    </location>
</feature>
<dbReference type="GO" id="GO:0005886">
    <property type="term" value="C:plasma membrane"/>
    <property type="evidence" value="ECO:0007669"/>
    <property type="project" value="UniProtKB-SubCell"/>
</dbReference>
<gene>
    <name evidence="9" type="ORF">SAMN05660226_00966</name>
</gene>
<evidence type="ECO:0000256" key="3">
    <source>
        <dbReference type="ARBA" id="ARBA00022692"/>
    </source>
</evidence>
<keyword evidence="4 6" id="KW-1133">Transmembrane helix</keyword>